<evidence type="ECO:0000313" key="4">
    <source>
        <dbReference type="Proteomes" id="UP000646478"/>
    </source>
</evidence>
<accession>A0A916WKI7</accession>
<protein>
    <recommendedName>
        <fullName evidence="2">EF-hand domain-containing protein</fullName>
    </recommendedName>
</protein>
<dbReference type="EMBL" id="BMHH01000020">
    <property type="protein sequence ID" value="GGB06259.1"/>
    <property type="molecule type" value="Genomic_DNA"/>
</dbReference>
<reference evidence="3" key="2">
    <citation type="submission" date="2020-09" db="EMBL/GenBank/DDBJ databases">
        <authorList>
            <person name="Sun Q."/>
            <person name="Zhou Y."/>
        </authorList>
    </citation>
    <scope>NUCLEOTIDE SEQUENCE</scope>
    <source>
        <strain evidence="3">CGMCC 1.15082</strain>
    </source>
</reference>
<dbReference type="InterPro" id="IPR002048">
    <property type="entry name" value="EF_hand_dom"/>
</dbReference>
<evidence type="ECO:0000259" key="2">
    <source>
        <dbReference type="PROSITE" id="PS50222"/>
    </source>
</evidence>
<gene>
    <name evidence="3" type="ORF">GCM10011491_37960</name>
</gene>
<feature type="chain" id="PRO_5037732323" description="EF-hand domain-containing protein" evidence="1">
    <location>
        <begin position="23"/>
        <end position="155"/>
    </location>
</feature>
<dbReference type="RefSeq" id="WP_188825769.1">
    <property type="nucleotide sequence ID" value="NZ_BMHH01000020.1"/>
</dbReference>
<feature type="domain" description="EF-hand" evidence="2">
    <location>
        <begin position="109"/>
        <end position="144"/>
    </location>
</feature>
<dbReference type="InterPro" id="IPR018247">
    <property type="entry name" value="EF_Hand_1_Ca_BS"/>
</dbReference>
<reference evidence="3" key="1">
    <citation type="journal article" date="2014" name="Int. J. Syst. Evol. Microbiol.">
        <title>Complete genome sequence of Corynebacterium casei LMG S-19264T (=DSM 44701T), isolated from a smear-ripened cheese.</title>
        <authorList>
            <consortium name="US DOE Joint Genome Institute (JGI-PGF)"/>
            <person name="Walter F."/>
            <person name="Albersmeier A."/>
            <person name="Kalinowski J."/>
            <person name="Ruckert C."/>
        </authorList>
    </citation>
    <scope>NUCLEOTIDE SEQUENCE</scope>
    <source>
        <strain evidence="3">CGMCC 1.15082</strain>
    </source>
</reference>
<dbReference type="AlphaFoldDB" id="A0A916WKI7"/>
<keyword evidence="1" id="KW-0732">Signal</keyword>
<name>A0A916WKI7_9HYPH</name>
<organism evidence="3 4">
    <name type="scientific">Brucella endophytica</name>
    <dbReference type="NCBI Taxonomy" id="1963359"/>
    <lineage>
        <taxon>Bacteria</taxon>
        <taxon>Pseudomonadati</taxon>
        <taxon>Pseudomonadota</taxon>
        <taxon>Alphaproteobacteria</taxon>
        <taxon>Hyphomicrobiales</taxon>
        <taxon>Brucellaceae</taxon>
        <taxon>Brucella/Ochrobactrum group</taxon>
        <taxon>Brucella</taxon>
    </lineage>
</organism>
<dbReference type="InterPro" id="IPR011992">
    <property type="entry name" value="EF-hand-dom_pair"/>
</dbReference>
<dbReference type="GO" id="GO:0005509">
    <property type="term" value="F:calcium ion binding"/>
    <property type="evidence" value="ECO:0007669"/>
    <property type="project" value="InterPro"/>
</dbReference>
<dbReference type="Proteomes" id="UP000646478">
    <property type="component" value="Unassembled WGS sequence"/>
</dbReference>
<keyword evidence="4" id="KW-1185">Reference proteome</keyword>
<dbReference type="PROSITE" id="PS00018">
    <property type="entry name" value="EF_HAND_1"/>
    <property type="match status" value="2"/>
</dbReference>
<sequence>MKSLPAYIILATSIVFVSPALAQDSNEAETADTKVELSDHVRKHMDKEPVDLTKFSRMDELKAADSNGDGVLSREELEALATKRIAARAADRMQRRLDMNGDGKVTLDEVEKQRAKEFAALDRNNDGKLDRKELRAAKRFHKGEHHGKRPEKQAH</sequence>
<evidence type="ECO:0000313" key="3">
    <source>
        <dbReference type="EMBL" id="GGB06259.1"/>
    </source>
</evidence>
<comment type="caution">
    <text evidence="3">The sequence shown here is derived from an EMBL/GenBank/DDBJ whole genome shotgun (WGS) entry which is preliminary data.</text>
</comment>
<dbReference type="Gene3D" id="1.10.238.10">
    <property type="entry name" value="EF-hand"/>
    <property type="match status" value="1"/>
</dbReference>
<dbReference type="Pfam" id="PF13202">
    <property type="entry name" value="EF-hand_5"/>
    <property type="match status" value="3"/>
</dbReference>
<feature type="signal peptide" evidence="1">
    <location>
        <begin position="1"/>
        <end position="22"/>
    </location>
</feature>
<evidence type="ECO:0000256" key="1">
    <source>
        <dbReference type="SAM" id="SignalP"/>
    </source>
</evidence>
<proteinExistence type="predicted"/>
<dbReference type="SUPFAM" id="SSF47473">
    <property type="entry name" value="EF-hand"/>
    <property type="match status" value="1"/>
</dbReference>
<dbReference type="PROSITE" id="PS50222">
    <property type="entry name" value="EF_HAND_2"/>
    <property type="match status" value="1"/>
</dbReference>